<organism evidence="1 2">
    <name type="scientific">Usitatibacter palustris</name>
    <dbReference type="NCBI Taxonomy" id="2732487"/>
    <lineage>
        <taxon>Bacteria</taxon>
        <taxon>Pseudomonadati</taxon>
        <taxon>Pseudomonadota</taxon>
        <taxon>Betaproteobacteria</taxon>
        <taxon>Nitrosomonadales</taxon>
        <taxon>Usitatibacteraceae</taxon>
        <taxon>Usitatibacter</taxon>
    </lineage>
</organism>
<accession>A0A6M4H4K0</accession>
<gene>
    <name evidence="1" type="ORF">DSM104440_01352</name>
</gene>
<dbReference type="AlphaFoldDB" id="A0A6M4H4K0"/>
<dbReference type="Proteomes" id="UP000503096">
    <property type="component" value="Chromosome"/>
</dbReference>
<reference evidence="1 2" key="1">
    <citation type="submission" date="2020-04" db="EMBL/GenBank/DDBJ databases">
        <title>Usitatibacter rugosus gen. nov., sp. nov. and Usitatibacter palustris sp. nov., novel members of Usitatibacteraceae fam. nov. within the order Nitrosomonadales isolated from soil.</title>
        <authorList>
            <person name="Huber K.J."/>
            <person name="Neumann-Schaal M."/>
            <person name="Geppert A."/>
            <person name="Luckner M."/>
            <person name="Wanner G."/>
            <person name="Overmann J."/>
        </authorList>
    </citation>
    <scope>NUCLEOTIDE SEQUENCE [LARGE SCALE GENOMIC DNA]</scope>
    <source>
        <strain evidence="1 2">Swamp67</strain>
    </source>
</reference>
<evidence type="ECO:0000313" key="2">
    <source>
        <dbReference type="Proteomes" id="UP000503096"/>
    </source>
</evidence>
<protein>
    <submittedName>
        <fullName evidence="1">Uncharacterized protein</fullName>
    </submittedName>
</protein>
<proteinExistence type="predicted"/>
<keyword evidence="2" id="KW-1185">Reference proteome</keyword>
<sequence>MNPRNQNLISIGVVLVALVIGSSKWLPIGGTPERELQPSVEACCTSARAG</sequence>
<evidence type="ECO:0000313" key="1">
    <source>
        <dbReference type="EMBL" id="QJR14551.1"/>
    </source>
</evidence>
<dbReference type="EMBL" id="CP053073">
    <property type="protein sequence ID" value="QJR14551.1"/>
    <property type="molecule type" value="Genomic_DNA"/>
</dbReference>
<dbReference type="KEGG" id="upl:DSM104440_01352"/>
<dbReference type="RefSeq" id="WP_171161290.1">
    <property type="nucleotide sequence ID" value="NZ_CP053073.1"/>
</dbReference>
<dbReference type="InParanoid" id="A0A6M4H4K0"/>
<name>A0A6M4H4K0_9PROT</name>